<gene>
    <name evidence="9" type="ORF">E1H14_01175</name>
</gene>
<dbReference type="PANTHER" id="PTHR35093">
    <property type="entry name" value="OUTER MEMBRANE PROTEIN NMB0088-RELATED"/>
    <property type="match status" value="1"/>
</dbReference>
<dbReference type="Proteomes" id="UP000325302">
    <property type="component" value="Unassembled WGS sequence"/>
</dbReference>
<dbReference type="InterPro" id="IPR005017">
    <property type="entry name" value="OMPP1/FadL/TodX"/>
</dbReference>
<evidence type="ECO:0000256" key="1">
    <source>
        <dbReference type="ARBA" id="ARBA00004571"/>
    </source>
</evidence>
<evidence type="ECO:0000256" key="5">
    <source>
        <dbReference type="ARBA" id="ARBA00022729"/>
    </source>
</evidence>
<dbReference type="OrthoDB" id="19849at2"/>
<evidence type="ECO:0000256" key="6">
    <source>
        <dbReference type="ARBA" id="ARBA00023136"/>
    </source>
</evidence>
<reference evidence="9 10" key="1">
    <citation type="submission" date="2019-03" db="EMBL/GenBank/DDBJ databases">
        <title>Nitrincola sp. nov. isolated from an Indian soda lake.</title>
        <authorList>
            <person name="Joshi A."/>
            <person name="Thite S.V."/>
            <person name="Joseph N."/>
            <person name="Dhotre D."/>
            <person name="Moorthy M."/>
            <person name="Shouche Y.S."/>
        </authorList>
    </citation>
    <scope>NUCLEOTIDE SEQUENCE [LARGE SCALE GENOMIC DNA]</scope>
    <source>
        <strain evidence="9 10">MEB193</strain>
    </source>
</reference>
<keyword evidence="3" id="KW-1134">Transmembrane beta strand</keyword>
<protein>
    <submittedName>
        <fullName evidence="9">Long-chain fatty acid transporter</fullName>
    </submittedName>
</protein>
<feature type="signal peptide" evidence="8">
    <location>
        <begin position="1"/>
        <end position="22"/>
    </location>
</feature>
<keyword evidence="7" id="KW-0998">Cell outer membrane</keyword>
<keyword evidence="10" id="KW-1185">Reference proteome</keyword>
<keyword evidence="4" id="KW-0812">Transmembrane</keyword>
<evidence type="ECO:0000313" key="9">
    <source>
        <dbReference type="EMBL" id="KAA0876659.1"/>
    </source>
</evidence>
<evidence type="ECO:0000313" key="10">
    <source>
        <dbReference type="Proteomes" id="UP000325302"/>
    </source>
</evidence>
<dbReference type="Gene3D" id="2.40.160.60">
    <property type="entry name" value="Outer membrane protein transport protein (OMPP1/FadL/TodX)"/>
    <property type="match status" value="1"/>
</dbReference>
<dbReference type="GO" id="GO:0009279">
    <property type="term" value="C:cell outer membrane"/>
    <property type="evidence" value="ECO:0007669"/>
    <property type="project" value="UniProtKB-SubCell"/>
</dbReference>
<organism evidence="9 10">
    <name type="scientific">Nitrincola tapanii</name>
    <dbReference type="NCBI Taxonomy" id="1708751"/>
    <lineage>
        <taxon>Bacteria</taxon>
        <taxon>Pseudomonadati</taxon>
        <taxon>Pseudomonadota</taxon>
        <taxon>Gammaproteobacteria</taxon>
        <taxon>Oceanospirillales</taxon>
        <taxon>Oceanospirillaceae</taxon>
        <taxon>Nitrincola</taxon>
    </lineage>
</organism>
<keyword evidence="6" id="KW-0472">Membrane</keyword>
<evidence type="ECO:0000256" key="3">
    <source>
        <dbReference type="ARBA" id="ARBA00022452"/>
    </source>
</evidence>
<name>A0A5A9W9D0_9GAMM</name>
<dbReference type="AlphaFoldDB" id="A0A5A9W9D0"/>
<evidence type="ECO:0000256" key="4">
    <source>
        <dbReference type="ARBA" id="ARBA00022692"/>
    </source>
</evidence>
<dbReference type="EMBL" id="SMRS01000001">
    <property type="protein sequence ID" value="KAA0876659.1"/>
    <property type="molecule type" value="Genomic_DNA"/>
</dbReference>
<accession>A0A5A9W9D0</accession>
<keyword evidence="5 8" id="KW-0732">Signal</keyword>
<proteinExistence type="inferred from homology"/>
<dbReference type="GO" id="GO:0015483">
    <property type="term" value="F:long-chain fatty acid transporting porin activity"/>
    <property type="evidence" value="ECO:0007669"/>
    <property type="project" value="TreeGrafter"/>
</dbReference>
<comment type="similarity">
    <text evidence="2">Belongs to the OmpP1/FadL family.</text>
</comment>
<evidence type="ECO:0000256" key="7">
    <source>
        <dbReference type="ARBA" id="ARBA00023237"/>
    </source>
</evidence>
<comment type="subcellular location">
    <subcellularLocation>
        <location evidence="1">Cell outer membrane</location>
        <topology evidence="1">Multi-pass membrane protein</topology>
    </subcellularLocation>
</comment>
<evidence type="ECO:0000256" key="8">
    <source>
        <dbReference type="SAM" id="SignalP"/>
    </source>
</evidence>
<feature type="chain" id="PRO_5022695151" evidence="8">
    <location>
        <begin position="23"/>
        <end position="412"/>
    </location>
</feature>
<dbReference type="SUPFAM" id="SSF56935">
    <property type="entry name" value="Porins"/>
    <property type="match status" value="1"/>
</dbReference>
<comment type="caution">
    <text evidence="9">The sequence shown here is derived from an EMBL/GenBank/DDBJ whole genome shotgun (WGS) entry which is preliminary data.</text>
</comment>
<evidence type="ECO:0000256" key="2">
    <source>
        <dbReference type="ARBA" id="ARBA00008163"/>
    </source>
</evidence>
<dbReference type="PANTHER" id="PTHR35093:SF8">
    <property type="entry name" value="OUTER MEMBRANE PROTEIN NMB0088-RELATED"/>
    <property type="match status" value="1"/>
</dbReference>
<sequence length="412" mass="44299">MPSAFKNISTLAALLLPLTAQATNGYFTHGVGVRSQGMAGVGYALAQDSLAAATNPAALTQLGDQLDLGVTWFQPKRSAVIRGNPMLSGEFDANSDRYFWIPELGLSYQANERLSYGLVMHANGGMNTGYTQNPFDPSGNSGQAGVDLAQLFVTGAVAYQLTEAHALGLGVTYSYQMFEATGLAGFAGISSAPDALTNRGHDSSDGWGIKLGWQGQLTDQLTLAASWSSKIKMDNFEEYRGLFAQAGGFDIPQTYGLGFAWQLQPNWILAGDWQFIEYSQIKSIANPLAVQAPLGASNSPGFGWQDVNVYKLGVIHTLSPEWTLRAGYSYADQPIPASETFFNILAPGVIQEHLSLGASWSPTEQHALTLAYTRAFKTTRSGNQSIPTNFGGGEADLTMSQDILGLAWQYRF</sequence>
<dbReference type="Pfam" id="PF03349">
    <property type="entry name" value="Toluene_X"/>
    <property type="match status" value="1"/>
</dbReference>